<gene>
    <name evidence="1" type="ORF">GCM10009067_35300</name>
</gene>
<proteinExistence type="predicted"/>
<protein>
    <submittedName>
        <fullName evidence="1">Uncharacterized protein</fullName>
    </submittedName>
</protein>
<evidence type="ECO:0000313" key="1">
    <source>
        <dbReference type="EMBL" id="GGK79920.1"/>
    </source>
</evidence>
<name>A0A830EP75_9EURY</name>
<dbReference type="Proteomes" id="UP000614221">
    <property type="component" value="Unassembled WGS sequence"/>
</dbReference>
<dbReference type="EMBL" id="BMPD01000007">
    <property type="protein sequence ID" value="GGK79920.1"/>
    <property type="molecule type" value="Genomic_DNA"/>
</dbReference>
<reference evidence="1" key="1">
    <citation type="journal article" date="2014" name="Int. J. Syst. Evol. Microbiol.">
        <title>Complete genome sequence of Corynebacterium casei LMG S-19264T (=DSM 44701T), isolated from a smear-ripened cheese.</title>
        <authorList>
            <consortium name="US DOE Joint Genome Institute (JGI-PGF)"/>
            <person name="Walter F."/>
            <person name="Albersmeier A."/>
            <person name="Kalinowski J."/>
            <person name="Ruckert C."/>
        </authorList>
    </citation>
    <scope>NUCLEOTIDE SEQUENCE</scope>
    <source>
        <strain evidence="1">JCM 19018</strain>
    </source>
</reference>
<comment type="caution">
    <text evidence="1">The sequence shown here is derived from an EMBL/GenBank/DDBJ whole genome shotgun (WGS) entry which is preliminary data.</text>
</comment>
<evidence type="ECO:0000313" key="2">
    <source>
        <dbReference type="Proteomes" id="UP000614221"/>
    </source>
</evidence>
<reference evidence="1" key="2">
    <citation type="submission" date="2020-09" db="EMBL/GenBank/DDBJ databases">
        <authorList>
            <person name="Sun Q."/>
            <person name="Ohkuma M."/>
        </authorList>
    </citation>
    <scope>NUCLEOTIDE SEQUENCE</scope>
    <source>
        <strain evidence="1">JCM 19018</strain>
    </source>
</reference>
<dbReference type="AlphaFoldDB" id="A0A830EP75"/>
<accession>A0A830EP75</accession>
<sequence>MLTSERFEVKDREQAKSVLSKVNTENALKFLSEPTNQRSDQQEQIFVACSIPNTELEYRTREGGQIRYCVPEELLGLLLSDQGMVEFAPADQFSITTTN</sequence>
<organism evidence="1 2">
    <name type="scientific">Haloarcula sebkhae</name>
    <dbReference type="NCBI Taxonomy" id="932660"/>
    <lineage>
        <taxon>Archaea</taxon>
        <taxon>Methanobacteriati</taxon>
        <taxon>Methanobacteriota</taxon>
        <taxon>Stenosarchaea group</taxon>
        <taxon>Halobacteria</taxon>
        <taxon>Halobacteriales</taxon>
        <taxon>Haloarculaceae</taxon>
        <taxon>Haloarcula</taxon>
    </lineage>
</organism>